<feature type="domain" description="ATPase AAA-3" evidence="4">
    <location>
        <begin position="35"/>
        <end position="166"/>
    </location>
</feature>
<dbReference type="SUPFAM" id="SSF52540">
    <property type="entry name" value="P-loop containing nucleoside triphosphate hydrolases"/>
    <property type="match status" value="1"/>
</dbReference>
<name>A0ABD4A806_9BACI</name>
<evidence type="ECO:0008006" key="8">
    <source>
        <dbReference type="Google" id="ProtNLM"/>
    </source>
</evidence>
<dbReference type="PIRSF" id="PIRSF002849">
    <property type="entry name" value="AAA_ATPase_chaperone_MoxR_prd"/>
    <property type="match status" value="1"/>
</dbReference>
<dbReference type="InterPro" id="IPR011703">
    <property type="entry name" value="ATPase_AAA-3"/>
</dbReference>
<comment type="caution">
    <text evidence="6">The sequence shown here is derived from an EMBL/GenBank/DDBJ whole genome shotgun (WGS) entry which is preliminary data.</text>
</comment>
<dbReference type="InterPro" id="IPR041628">
    <property type="entry name" value="ChlI/MoxR_AAA_lid"/>
</dbReference>
<dbReference type="InterPro" id="IPR027417">
    <property type="entry name" value="P-loop_NTPase"/>
</dbReference>
<dbReference type="PANTHER" id="PTHR42759:SF5">
    <property type="entry name" value="METHANOL DEHYDROGENASE REGULATOR"/>
    <property type="match status" value="1"/>
</dbReference>
<dbReference type="PANTHER" id="PTHR42759">
    <property type="entry name" value="MOXR FAMILY PROTEIN"/>
    <property type="match status" value="1"/>
</dbReference>
<keyword evidence="1" id="KW-0547">Nucleotide-binding</keyword>
<dbReference type="FunFam" id="3.40.50.300:FF:000640">
    <property type="entry name" value="MoxR family ATPase"/>
    <property type="match status" value="1"/>
</dbReference>
<dbReference type="Gene3D" id="1.10.8.80">
    <property type="entry name" value="Magnesium chelatase subunit I, C-Terminal domain"/>
    <property type="match status" value="1"/>
</dbReference>
<protein>
    <recommendedName>
        <fullName evidence="8">MoxR family ATPase</fullName>
    </recommendedName>
</protein>
<dbReference type="Proteomes" id="UP000032076">
    <property type="component" value="Unassembled WGS sequence"/>
</dbReference>
<feature type="domain" description="ChlI/MoxR AAA lid" evidence="5">
    <location>
        <begin position="230"/>
        <end position="286"/>
    </location>
</feature>
<dbReference type="InterPro" id="IPR050764">
    <property type="entry name" value="CbbQ/NirQ/NorQ/GpvN"/>
</dbReference>
<keyword evidence="2" id="KW-0067">ATP-binding</keyword>
<evidence type="ECO:0000256" key="3">
    <source>
        <dbReference type="ARBA" id="ARBA00061607"/>
    </source>
</evidence>
<dbReference type="RefSeq" id="WP_043988466.1">
    <property type="nucleotide sequence ID" value="NZ_JXLT01000055.1"/>
</dbReference>
<dbReference type="Gene3D" id="3.40.50.300">
    <property type="entry name" value="P-loop containing nucleotide triphosphate hydrolases"/>
    <property type="match status" value="1"/>
</dbReference>
<reference evidence="6 7" key="1">
    <citation type="submission" date="2015-01" db="EMBL/GenBank/DDBJ databases">
        <title>Draft Genome Sequences of Four Bacillus thermoamylovorans Strains, Isolated From Food Products.</title>
        <authorList>
            <person name="Krawcyk A.O."/>
            <person name="Berendsen E.M."/>
            <person name="Eijlander R.T."/>
            <person name="de Jong A."/>
            <person name="Wells-Bennik M."/>
            <person name="Kuipers O.P."/>
        </authorList>
    </citation>
    <scope>NUCLEOTIDE SEQUENCE [LARGE SCALE GENOMIC DNA]</scope>
    <source>
        <strain evidence="6 7">B4167</strain>
    </source>
</reference>
<gene>
    <name evidence="6" type="ORF">B4167_2386</name>
</gene>
<accession>A0ABD4A806</accession>
<evidence type="ECO:0000256" key="2">
    <source>
        <dbReference type="ARBA" id="ARBA00022840"/>
    </source>
</evidence>
<proteinExistence type="inferred from homology"/>
<evidence type="ECO:0000259" key="5">
    <source>
        <dbReference type="Pfam" id="PF17863"/>
    </source>
</evidence>
<dbReference type="Pfam" id="PF07726">
    <property type="entry name" value="AAA_3"/>
    <property type="match status" value="1"/>
</dbReference>
<dbReference type="AlphaFoldDB" id="A0ABD4A806"/>
<evidence type="ECO:0000313" key="7">
    <source>
        <dbReference type="Proteomes" id="UP000032076"/>
    </source>
</evidence>
<evidence type="ECO:0000313" key="6">
    <source>
        <dbReference type="EMBL" id="KIO73154.1"/>
    </source>
</evidence>
<dbReference type="Pfam" id="PF17863">
    <property type="entry name" value="AAA_lid_2"/>
    <property type="match status" value="1"/>
</dbReference>
<dbReference type="EMBL" id="JXLU01000059">
    <property type="protein sequence ID" value="KIO73154.1"/>
    <property type="molecule type" value="Genomic_DNA"/>
</dbReference>
<comment type="similarity">
    <text evidence="3">Belongs to the MoxR family.</text>
</comment>
<sequence>MLEKIDVAKQSIKNIVIGQDQVVDLLFTALLANGHILLESYPGLGKTKLAKSFAKVINGDFRRIQFTPDVLPSDITGIQFLNPKTHEFELRMGPIKTNILLADEINRATPRTQSSLLEAMEEQQITIDGITINIPSPFLVVATQNPIESNQGTFPLPEAQLDRFLMKINLDFPMPEQELEVLNVYQSDDPFHHIIPVLSIQEVVELQKKVTFVEVSKVVKNYLMAIIWGTRQHPEVEMGASTRAALSLMRVGQAYAFLQGRKFVTPQDIKELAPFVLEHRITLTLDGMMRKTKHEVILEVIEQQQVPVEMEFGK</sequence>
<evidence type="ECO:0000259" key="4">
    <source>
        <dbReference type="Pfam" id="PF07726"/>
    </source>
</evidence>
<dbReference type="GO" id="GO:0005524">
    <property type="term" value="F:ATP binding"/>
    <property type="evidence" value="ECO:0007669"/>
    <property type="project" value="UniProtKB-KW"/>
</dbReference>
<organism evidence="6 7">
    <name type="scientific">Caldibacillus thermoamylovorans</name>
    <dbReference type="NCBI Taxonomy" id="35841"/>
    <lineage>
        <taxon>Bacteria</taxon>
        <taxon>Bacillati</taxon>
        <taxon>Bacillota</taxon>
        <taxon>Bacilli</taxon>
        <taxon>Bacillales</taxon>
        <taxon>Bacillaceae</taxon>
        <taxon>Caldibacillus</taxon>
    </lineage>
</organism>
<evidence type="ECO:0000256" key="1">
    <source>
        <dbReference type="ARBA" id="ARBA00022741"/>
    </source>
</evidence>